<dbReference type="Gene3D" id="3.30.1550.10">
    <property type="entry name" value="Ribosomal protein L11/L12, N-terminal domain"/>
    <property type="match status" value="1"/>
</dbReference>
<dbReference type="NCBIfam" id="TIGR01632">
    <property type="entry name" value="L11_bact"/>
    <property type="match status" value="1"/>
</dbReference>
<dbReference type="Gene3D" id="1.10.10.250">
    <property type="entry name" value="Ribosomal protein L11, C-terminal domain"/>
    <property type="match status" value="1"/>
</dbReference>
<evidence type="ECO:0000256" key="7">
    <source>
        <dbReference type="HAMAP-Rule" id="MF_00736"/>
    </source>
</evidence>
<organism evidence="12 13">
    <name type="scientific">Spiroplasma tabanidicola</name>
    <dbReference type="NCBI Taxonomy" id="324079"/>
    <lineage>
        <taxon>Bacteria</taxon>
        <taxon>Bacillati</taxon>
        <taxon>Mycoplasmatota</taxon>
        <taxon>Mollicutes</taxon>
        <taxon>Entomoplasmatales</taxon>
        <taxon>Spiroplasmataceae</taxon>
        <taxon>Spiroplasma</taxon>
    </lineage>
</organism>
<evidence type="ECO:0000256" key="1">
    <source>
        <dbReference type="ARBA" id="ARBA00010537"/>
    </source>
</evidence>
<evidence type="ECO:0000313" key="13">
    <source>
        <dbReference type="Proteomes" id="UP000424468"/>
    </source>
</evidence>
<dbReference type="PANTHER" id="PTHR11661:SF1">
    <property type="entry name" value="LARGE RIBOSOMAL SUBUNIT PROTEIN UL11M"/>
    <property type="match status" value="1"/>
</dbReference>
<dbReference type="SUPFAM" id="SSF54747">
    <property type="entry name" value="Ribosomal L11/L12e N-terminal domain"/>
    <property type="match status" value="1"/>
</dbReference>
<dbReference type="PROSITE" id="PS00359">
    <property type="entry name" value="RIBOSOMAL_L11"/>
    <property type="match status" value="1"/>
</dbReference>
<feature type="domain" description="Large ribosomal subunit protein uL11 N-terminal" evidence="11">
    <location>
        <begin position="10"/>
        <end position="62"/>
    </location>
</feature>
<gene>
    <name evidence="7 12" type="primary">rplK</name>
    <name evidence="12" type="ORF">STABA_v1c00380</name>
</gene>
<evidence type="ECO:0000256" key="8">
    <source>
        <dbReference type="RuleBase" id="RU003978"/>
    </source>
</evidence>
<accession>A0A6I6C937</accession>
<evidence type="ECO:0000256" key="5">
    <source>
        <dbReference type="ARBA" id="ARBA00022980"/>
    </source>
</evidence>
<dbReference type="RefSeq" id="WP_156005310.1">
    <property type="nucleotide sequence ID" value="NZ_CP046276.1"/>
</dbReference>
<dbReference type="AlphaFoldDB" id="A0A6I6C937"/>
<dbReference type="InterPro" id="IPR036769">
    <property type="entry name" value="Ribosomal_uL11_C_sf"/>
</dbReference>
<dbReference type="Proteomes" id="UP000424468">
    <property type="component" value="Chromosome"/>
</dbReference>
<evidence type="ECO:0000256" key="9">
    <source>
        <dbReference type="RuleBase" id="RU003979"/>
    </source>
</evidence>
<evidence type="ECO:0000256" key="3">
    <source>
        <dbReference type="ARBA" id="ARBA00022730"/>
    </source>
</evidence>
<dbReference type="Pfam" id="PF03946">
    <property type="entry name" value="Ribosomal_L11_N"/>
    <property type="match status" value="1"/>
</dbReference>
<evidence type="ECO:0000256" key="2">
    <source>
        <dbReference type="ARBA" id="ARBA00022481"/>
    </source>
</evidence>
<dbReference type="OrthoDB" id="9802408at2"/>
<evidence type="ECO:0000313" key="12">
    <source>
        <dbReference type="EMBL" id="QGS51405.1"/>
    </source>
</evidence>
<dbReference type="KEGG" id="stab:STABA_v1c00380"/>
<keyword evidence="13" id="KW-1185">Reference proteome</keyword>
<dbReference type="HAMAP" id="MF_00736">
    <property type="entry name" value="Ribosomal_uL11"/>
    <property type="match status" value="1"/>
</dbReference>
<keyword evidence="5 7" id="KW-0689">Ribosomal protein</keyword>
<evidence type="ECO:0000259" key="10">
    <source>
        <dbReference type="Pfam" id="PF00298"/>
    </source>
</evidence>
<dbReference type="InterPro" id="IPR020785">
    <property type="entry name" value="Ribosomal_uL11_CS"/>
</dbReference>
<comment type="PTM">
    <text evidence="7 9">One or more lysine residues are methylated.</text>
</comment>
<dbReference type="CDD" id="cd00349">
    <property type="entry name" value="Ribosomal_L11"/>
    <property type="match status" value="1"/>
</dbReference>
<dbReference type="Pfam" id="PF00298">
    <property type="entry name" value="Ribosomal_L11"/>
    <property type="match status" value="1"/>
</dbReference>
<dbReference type="GO" id="GO:0006412">
    <property type="term" value="P:translation"/>
    <property type="evidence" value="ECO:0007669"/>
    <property type="project" value="UniProtKB-UniRule"/>
</dbReference>
<protein>
    <recommendedName>
        <fullName evidence="7">Large ribosomal subunit protein uL11</fullName>
    </recommendedName>
</protein>
<proteinExistence type="inferred from homology"/>
<comment type="function">
    <text evidence="7 9">Forms part of the ribosomal stalk which helps the ribosome interact with GTP-bound translation factors.</text>
</comment>
<feature type="domain" description="Large ribosomal subunit protein uL11 C-terminal" evidence="10">
    <location>
        <begin position="67"/>
        <end position="135"/>
    </location>
</feature>
<evidence type="ECO:0000256" key="4">
    <source>
        <dbReference type="ARBA" id="ARBA00022884"/>
    </source>
</evidence>
<dbReference type="InterPro" id="IPR000911">
    <property type="entry name" value="Ribosomal_uL11"/>
</dbReference>
<reference evidence="12 13" key="1">
    <citation type="submission" date="2019-11" db="EMBL/GenBank/DDBJ databases">
        <title>Complete genome sequence of Spiroplasma tabanidicola TAUS-1 (DSM 22603).</title>
        <authorList>
            <person name="Huang C.-T."/>
            <person name="Lin Y.-C."/>
            <person name="Kuo C.-H."/>
        </authorList>
    </citation>
    <scope>NUCLEOTIDE SEQUENCE [LARGE SCALE GENOMIC DNA]</scope>
    <source>
        <strain evidence="12 13">TAUS-1</strain>
    </source>
</reference>
<sequence length="145" mass="15784">MAKKITRIAKLEFMAMQAKPGAELASLGINMPQFTQQFNDATKERAGEVVPVVITAYDDKSFDFVLKTTPAAFLLKKAANISKGSKNSGKEVVATISAEEVRKIAEYKMVDLNATTIEAAMRIIEGSARNMGIKVEGMPEKEGKK</sequence>
<evidence type="ECO:0000256" key="6">
    <source>
        <dbReference type="ARBA" id="ARBA00023274"/>
    </source>
</evidence>
<name>A0A6I6C937_9MOLU</name>
<dbReference type="SMART" id="SM00649">
    <property type="entry name" value="RL11"/>
    <property type="match status" value="1"/>
</dbReference>
<keyword evidence="4 7" id="KW-0694">RNA-binding</keyword>
<dbReference type="GO" id="GO:0022625">
    <property type="term" value="C:cytosolic large ribosomal subunit"/>
    <property type="evidence" value="ECO:0007669"/>
    <property type="project" value="TreeGrafter"/>
</dbReference>
<keyword evidence="6 7" id="KW-0687">Ribonucleoprotein</keyword>
<dbReference type="InterPro" id="IPR006519">
    <property type="entry name" value="Ribosomal_uL11_bac-typ"/>
</dbReference>
<dbReference type="SUPFAM" id="SSF46906">
    <property type="entry name" value="Ribosomal protein L11, C-terminal domain"/>
    <property type="match status" value="1"/>
</dbReference>
<dbReference type="GO" id="GO:0070180">
    <property type="term" value="F:large ribosomal subunit rRNA binding"/>
    <property type="evidence" value="ECO:0007669"/>
    <property type="project" value="UniProtKB-UniRule"/>
</dbReference>
<dbReference type="EMBL" id="CP046276">
    <property type="protein sequence ID" value="QGS51405.1"/>
    <property type="molecule type" value="Genomic_DNA"/>
</dbReference>
<dbReference type="InterPro" id="IPR020784">
    <property type="entry name" value="Ribosomal_uL11_N"/>
</dbReference>
<keyword evidence="3 7" id="KW-0699">rRNA-binding</keyword>
<dbReference type="InterPro" id="IPR020783">
    <property type="entry name" value="Ribosomal_uL11_C"/>
</dbReference>
<comment type="similarity">
    <text evidence="1 7 8">Belongs to the universal ribosomal protein uL11 family.</text>
</comment>
<comment type="subunit">
    <text evidence="7">Part of the ribosomal stalk of the 50S ribosomal subunit. Interacts with L10 and the large rRNA to form the base of the stalk. L10 forms an elongated spine to which L12 dimers bind in a sequential fashion forming a multimeric L10(L12)X complex.</text>
</comment>
<keyword evidence="2 7" id="KW-0488">Methylation</keyword>
<dbReference type="InterPro" id="IPR036796">
    <property type="entry name" value="Ribosomal_uL11_N_sf"/>
</dbReference>
<dbReference type="FunFam" id="1.10.10.250:FF:000001">
    <property type="entry name" value="50S ribosomal protein L11"/>
    <property type="match status" value="1"/>
</dbReference>
<evidence type="ECO:0000259" key="11">
    <source>
        <dbReference type="Pfam" id="PF03946"/>
    </source>
</evidence>
<dbReference type="PANTHER" id="PTHR11661">
    <property type="entry name" value="60S RIBOSOMAL PROTEIN L12"/>
    <property type="match status" value="1"/>
</dbReference>
<dbReference type="GO" id="GO:0003735">
    <property type="term" value="F:structural constituent of ribosome"/>
    <property type="evidence" value="ECO:0007669"/>
    <property type="project" value="InterPro"/>
</dbReference>